<evidence type="ECO:0000256" key="1">
    <source>
        <dbReference type="SAM" id="MobiDB-lite"/>
    </source>
</evidence>
<reference evidence="3" key="1">
    <citation type="submission" date="2020-02" db="EMBL/GenBank/DDBJ databases">
        <title>Flavobacterium sp. genome.</title>
        <authorList>
            <person name="Jung H.S."/>
            <person name="Baek J.H."/>
            <person name="Jeon C.O."/>
        </authorList>
    </citation>
    <scope>NUCLEOTIDE SEQUENCE</scope>
    <source>
        <strain evidence="3">SE-s28</strain>
    </source>
</reference>
<dbReference type="RefSeq" id="WP_169528736.1">
    <property type="nucleotide sequence ID" value="NZ_JAAMPU010000108.1"/>
</dbReference>
<dbReference type="AlphaFoldDB" id="A0A972FPU7"/>
<feature type="compositionally biased region" description="Basic and acidic residues" evidence="1">
    <location>
        <begin position="100"/>
        <end position="126"/>
    </location>
</feature>
<evidence type="ECO:0000313" key="4">
    <source>
        <dbReference type="Proteomes" id="UP000712080"/>
    </source>
</evidence>
<gene>
    <name evidence="3" type="ORF">G6047_16580</name>
</gene>
<comment type="caution">
    <text evidence="3">The sequence shown here is derived from an EMBL/GenBank/DDBJ whole genome shotgun (WGS) entry which is preliminary data.</text>
</comment>
<dbReference type="EMBL" id="JAAMPU010000108">
    <property type="protein sequence ID" value="NMH29658.1"/>
    <property type="molecule type" value="Genomic_DNA"/>
</dbReference>
<sequence length="292" mass="29742">MAISANQKKSLAITSAIFGLFLLVLLVLKFNDSITVMADLEGGGGGGDVAVNFGDSEFGSGTNFESREPVKAKAKAVEPAKSSQEEVITSEADDAPSVADIKKADEKPKKPEEKKEAPKPERKPDKSTSNAISDLLNGSSTGGDGDDNRAGNKGRSNGDINSRGYEGGGGSGTGSGGGNGSGQGIGTGSGYGSGSGGGNGSGSGNWSLAGRKLSSSSKVIQKCNETGTVVVEVKVNRQGIVTGTKYVRGTTNTDPCLLQPAYATARTYKWNPNPDAPEVQIGTITINFSVGE</sequence>
<dbReference type="Proteomes" id="UP000712080">
    <property type="component" value="Unassembled WGS sequence"/>
</dbReference>
<proteinExistence type="predicted"/>
<accession>A0A972FPU7</accession>
<protein>
    <submittedName>
        <fullName evidence="3">Energy transducer TonB</fullName>
    </submittedName>
</protein>
<evidence type="ECO:0000313" key="3">
    <source>
        <dbReference type="EMBL" id="NMH29658.1"/>
    </source>
</evidence>
<dbReference type="SUPFAM" id="SSF74653">
    <property type="entry name" value="TolA/TonB C-terminal domain"/>
    <property type="match status" value="1"/>
</dbReference>
<feature type="compositionally biased region" description="Gly residues" evidence="1">
    <location>
        <begin position="165"/>
        <end position="203"/>
    </location>
</feature>
<keyword evidence="4" id="KW-1185">Reference proteome</keyword>
<keyword evidence="2" id="KW-0812">Transmembrane</keyword>
<keyword evidence="2" id="KW-1133">Transmembrane helix</keyword>
<name>A0A972FPU7_9FLAO</name>
<keyword evidence="2" id="KW-0472">Membrane</keyword>
<feature type="transmembrane region" description="Helical" evidence="2">
    <location>
        <begin position="12"/>
        <end position="30"/>
    </location>
</feature>
<feature type="region of interest" description="Disordered" evidence="1">
    <location>
        <begin position="75"/>
        <end position="203"/>
    </location>
</feature>
<evidence type="ECO:0000256" key="2">
    <source>
        <dbReference type="SAM" id="Phobius"/>
    </source>
</evidence>
<organism evidence="3 4">
    <name type="scientific">Flavobacterium silvaticum</name>
    <dbReference type="NCBI Taxonomy" id="1852020"/>
    <lineage>
        <taxon>Bacteria</taxon>
        <taxon>Pseudomonadati</taxon>
        <taxon>Bacteroidota</taxon>
        <taxon>Flavobacteriia</taxon>
        <taxon>Flavobacteriales</taxon>
        <taxon>Flavobacteriaceae</taxon>
        <taxon>Flavobacterium</taxon>
    </lineage>
</organism>